<sequence>MINKLFIYILIIFIFASAISSCGYVDEKAFYQVTYDKDGSPVLDASKCNAEVNADLAMKMGSICFNKYEDFVDEVFNLNISKINLAILINSHKDIPIYLPTKIYTPAKLEGYKHWLSTFSGSGSYGYLYITDRKDAYEKTRIDVSVLSYKHTMTEKFIEYMNQDISAQGFINLCENSRKTYKESKEIENGIEWTIFEYDLGSGYSKNKYCDFQVENKRYIIKLCYMNSQENYNYLSGFYDKKLNPDFNCPHSIKVAIIDEKDDYYYKIVGTYLYVPFSLEFIKQFIPTEYKEAKYPEGKIYFDVEDKPALNTSEYDNIDTIPDNVPDTNGLINMD</sequence>
<name>A0A645DRR9_9ZZZZ</name>
<proteinExistence type="predicted"/>
<reference evidence="1" key="1">
    <citation type="submission" date="2019-08" db="EMBL/GenBank/DDBJ databases">
        <authorList>
            <person name="Kucharzyk K."/>
            <person name="Murdoch R.W."/>
            <person name="Higgins S."/>
            <person name="Loffler F."/>
        </authorList>
    </citation>
    <scope>NUCLEOTIDE SEQUENCE</scope>
</reference>
<accession>A0A645DRR9</accession>
<organism evidence="1">
    <name type="scientific">bioreactor metagenome</name>
    <dbReference type="NCBI Taxonomy" id="1076179"/>
    <lineage>
        <taxon>unclassified sequences</taxon>
        <taxon>metagenomes</taxon>
        <taxon>ecological metagenomes</taxon>
    </lineage>
</organism>
<dbReference type="EMBL" id="VSSQ01039148">
    <property type="protein sequence ID" value="MPM92170.1"/>
    <property type="molecule type" value="Genomic_DNA"/>
</dbReference>
<protein>
    <submittedName>
        <fullName evidence="1">Uncharacterized protein</fullName>
    </submittedName>
</protein>
<comment type="caution">
    <text evidence="1">The sequence shown here is derived from an EMBL/GenBank/DDBJ whole genome shotgun (WGS) entry which is preliminary data.</text>
</comment>
<gene>
    <name evidence="1" type="ORF">SDC9_139305</name>
</gene>
<evidence type="ECO:0000313" key="1">
    <source>
        <dbReference type="EMBL" id="MPM92170.1"/>
    </source>
</evidence>
<dbReference type="PROSITE" id="PS51257">
    <property type="entry name" value="PROKAR_LIPOPROTEIN"/>
    <property type="match status" value="1"/>
</dbReference>
<dbReference type="AlphaFoldDB" id="A0A645DRR9"/>